<reference evidence="1" key="1">
    <citation type="journal article" date="2021" name="New Phytol.">
        <title>Evolutionary innovations through gain and loss of genes in the ectomycorrhizal Boletales.</title>
        <authorList>
            <person name="Wu G."/>
            <person name="Miyauchi S."/>
            <person name="Morin E."/>
            <person name="Kuo A."/>
            <person name="Drula E."/>
            <person name="Varga T."/>
            <person name="Kohler A."/>
            <person name="Feng B."/>
            <person name="Cao Y."/>
            <person name="Lipzen A."/>
            <person name="Daum C."/>
            <person name="Hundley H."/>
            <person name="Pangilinan J."/>
            <person name="Johnson J."/>
            <person name="Barry K."/>
            <person name="LaButti K."/>
            <person name="Ng V."/>
            <person name="Ahrendt S."/>
            <person name="Min B."/>
            <person name="Choi I.G."/>
            <person name="Park H."/>
            <person name="Plett J.M."/>
            <person name="Magnuson J."/>
            <person name="Spatafora J.W."/>
            <person name="Nagy L.G."/>
            <person name="Henrissat B."/>
            <person name="Grigoriev I.V."/>
            <person name="Yang Z.L."/>
            <person name="Xu J."/>
            <person name="Martin F.M."/>
        </authorList>
    </citation>
    <scope>NUCLEOTIDE SEQUENCE</scope>
    <source>
        <strain evidence="1">KUC20120723A-06</strain>
    </source>
</reference>
<gene>
    <name evidence="1" type="ORF">BV22DRAFT_1126652</name>
</gene>
<name>A0ACB8BSC3_9AGAM</name>
<protein>
    <submittedName>
        <fullName evidence="1">Uncharacterized protein</fullName>
    </submittedName>
</protein>
<evidence type="ECO:0000313" key="2">
    <source>
        <dbReference type="Proteomes" id="UP000790709"/>
    </source>
</evidence>
<dbReference type="EMBL" id="MU266354">
    <property type="protein sequence ID" value="KAH7928372.1"/>
    <property type="molecule type" value="Genomic_DNA"/>
</dbReference>
<comment type="caution">
    <text evidence="1">The sequence shown here is derived from an EMBL/GenBank/DDBJ whole genome shotgun (WGS) entry which is preliminary data.</text>
</comment>
<organism evidence="1 2">
    <name type="scientific">Leucogyrophana mollusca</name>
    <dbReference type="NCBI Taxonomy" id="85980"/>
    <lineage>
        <taxon>Eukaryota</taxon>
        <taxon>Fungi</taxon>
        <taxon>Dikarya</taxon>
        <taxon>Basidiomycota</taxon>
        <taxon>Agaricomycotina</taxon>
        <taxon>Agaricomycetes</taxon>
        <taxon>Agaricomycetidae</taxon>
        <taxon>Boletales</taxon>
        <taxon>Boletales incertae sedis</taxon>
        <taxon>Leucogyrophana</taxon>
    </lineage>
</organism>
<dbReference type="Proteomes" id="UP000790709">
    <property type="component" value="Unassembled WGS sequence"/>
</dbReference>
<sequence length="663" mass="70764">MLSSQSHDPQPAATSSSPRERSSTLRPPKKAHPRLHLAPFSSLSPSSDPNHPSKASSSLRPPSPSTKPSTHPNTATHPSGLRAQLAHLLPRHALFLVRLTIHQLSSVPLVHGEFGVRWKFKGTCTPGGLLGKVKGRASARKNNVKGKEKEKDRGRESDRDTDTASIVEQSISDTHSVTNSTSTHSVDHAPPSITVPSVVVSANSPISPPTATTRSVSTSSSGSHNHPQYLSAEWLPSQSQVPQADHPPDSPSPLSAYAPAKGHTPFVKLKDHNVSWEQSLEFVVQIAVGRESGELGDCDAKLVVMQRVIPGDPDAPQNPRLGAVSLNLAQYVDAGSVTRRYLLRQSKTNATLKLTLALTHLSGTSTYTAPPLPKGEILGGIAGLLEKDVYRTRPRILDLYASDSDSSVASTGSSSENGQGRDRSRSRSRSRERRKRDAGGMKGMGKRKQKRTKPFDVARLPFTHGTRGTERLIEALFNPAPAPAGSNWVVSPFLYRVDGSGGGVKGSADRGAWKGNREQHGEAEGAEHRRVSDEGPPGREPPNGEDAKTYAESFERAYADSFDLESGSEYQRGSDYQSMRGSGRAPSVRSQRSMLSVRSLIPPGNGGAALSAEEGGVAGAGESAVKIGEDGSVSTGAGRGGVGVERRPWWRRVLHPEAPTLPG</sequence>
<proteinExistence type="predicted"/>
<evidence type="ECO:0000313" key="1">
    <source>
        <dbReference type="EMBL" id="KAH7928372.1"/>
    </source>
</evidence>
<accession>A0ACB8BSC3</accession>
<keyword evidence="2" id="KW-1185">Reference proteome</keyword>